<dbReference type="Pfam" id="PF13561">
    <property type="entry name" value="adh_short_C2"/>
    <property type="match status" value="1"/>
</dbReference>
<dbReference type="EC" id="1.1.1.47" evidence="3"/>
<proteinExistence type="inferred from homology"/>
<organism evidence="3 4">
    <name type="scientific">Hymenobacter volaticus</name>
    <dbReference type="NCBI Taxonomy" id="2932254"/>
    <lineage>
        <taxon>Bacteria</taxon>
        <taxon>Pseudomonadati</taxon>
        <taxon>Bacteroidota</taxon>
        <taxon>Cytophagia</taxon>
        <taxon>Cytophagales</taxon>
        <taxon>Hymenobacteraceae</taxon>
        <taxon>Hymenobacter</taxon>
    </lineage>
</organism>
<dbReference type="NCBIfam" id="NF005559">
    <property type="entry name" value="PRK07231.1"/>
    <property type="match status" value="1"/>
</dbReference>
<dbReference type="PANTHER" id="PTHR43639:SF1">
    <property type="entry name" value="SHORT-CHAIN DEHYDROGENASE_REDUCTASE FAMILY PROTEIN"/>
    <property type="match status" value="1"/>
</dbReference>
<accession>A0ABY4GEA9</accession>
<comment type="similarity">
    <text evidence="1">Belongs to the short-chain dehydrogenases/reductases (SDR) family.</text>
</comment>
<dbReference type="EMBL" id="CP095065">
    <property type="protein sequence ID" value="UOQ69265.1"/>
    <property type="molecule type" value="Genomic_DNA"/>
</dbReference>
<protein>
    <submittedName>
        <fullName evidence="3">Glucose 1-dehydrogenase</fullName>
        <ecNumber evidence="3">1.1.1.47</ecNumber>
    </submittedName>
</protein>
<dbReference type="InterPro" id="IPR036291">
    <property type="entry name" value="NAD(P)-bd_dom_sf"/>
</dbReference>
<sequence>MKKLENKVAVVTGASKGIGAEIARGLASEGALVVVNYSSDKKGADKVVTDIIAKGGKAIVVQGDVSSQSDVEALFAKTKETFGDADILVNNAGVYTLSLLEDVTETEFHRQFNTNVLGVILATQAAVAGFGEKGGSIINIGSSVTRLSPPQSTIYAGTKGALDAITQVLSKELGPKKIRVNSINPGMTDTEGGRVAGLIGSPFQAQFEAMTPLGRIGQPTDISPIAVFLASDDARWITGEVILAGGGMK</sequence>
<geneLocation type="plasmid" evidence="3 4">
    <name>unnamed4</name>
</geneLocation>
<dbReference type="PANTHER" id="PTHR43639">
    <property type="entry name" value="OXIDOREDUCTASE, SHORT-CHAIN DEHYDROGENASE/REDUCTASE FAMILY (AFU_ORTHOLOGUE AFUA_5G02870)"/>
    <property type="match status" value="1"/>
</dbReference>
<dbReference type="PRINTS" id="PR00081">
    <property type="entry name" value="GDHRDH"/>
</dbReference>
<dbReference type="SUPFAM" id="SSF51735">
    <property type="entry name" value="NAD(P)-binding Rossmann-fold domains"/>
    <property type="match status" value="1"/>
</dbReference>
<dbReference type="InterPro" id="IPR020904">
    <property type="entry name" value="Sc_DH/Rdtase_CS"/>
</dbReference>
<dbReference type="Proteomes" id="UP000830401">
    <property type="component" value="Plasmid unnamed4"/>
</dbReference>
<evidence type="ECO:0000256" key="1">
    <source>
        <dbReference type="ARBA" id="ARBA00006484"/>
    </source>
</evidence>
<dbReference type="PRINTS" id="PR00080">
    <property type="entry name" value="SDRFAMILY"/>
</dbReference>
<gene>
    <name evidence="3" type="ORF">MUN86_27825</name>
</gene>
<reference evidence="3" key="1">
    <citation type="submission" date="2022-04" db="EMBL/GenBank/DDBJ databases">
        <title>Hymenobacter sp. isolated from the air.</title>
        <authorList>
            <person name="Won M."/>
            <person name="Lee C.-M."/>
            <person name="Woen H.-Y."/>
            <person name="Kwon S.-W."/>
        </authorList>
    </citation>
    <scope>NUCLEOTIDE SEQUENCE</scope>
    <source>
        <strain evidence="3">5420S-77</strain>
        <plasmid evidence="3">unnamed4</plasmid>
    </source>
</reference>
<keyword evidence="3" id="KW-0614">Plasmid</keyword>
<dbReference type="PROSITE" id="PS00061">
    <property type="entry name" value="ADH_SHORT"/>
    <property type="match status" value="1"/>
</dbReference>
<evidence type="ECO:0000256" key="2">
    <source>
        <dbReference type="ARBA" id="ARBA00023002"/>
    </source>
</evidence>
<evidence type="ECO:0000313" key="4">
    <source>
        <dbReference type="Proteomes" id="UP000830401"/>
    </source>
</evidence>
<keyword evidence="4" id="KW-1185">Reference proteome</keyword>
<evidence type="ECO:0000313" key="3">
    <source>
        <dbReference type="EMBL" id="UOQ69265.1"/>
    </source>
</evidence>
<keyword evidence="2 3" id="KW-0560">Oxidoreductase</keyword>
<dbReference type="RefSeq" id="WP_245127020.1">
    <property type="nucleotide sequence ID" value="NZ_CP095065.1"/>
</dbReference>
<dbReference type="GO" id="GO:0047936">
    <property type="term" value="F:glucose 1-dehydrogenase [NAD(P)+] activity"/>
    <property type="evidence" value="ECO:0007669"/>
    <property type="project" value="UniProtKB-EC"/>
</dbReference>
<name>A0ABY4GEA9_9BACT</name>
<dbReference type="InterPro" id="IPR002347">
    <property type="entry name" value="SDR_fam"/>
</dbReference>
<dbReference type="Gene3D" id="3.40.50.720">
    <property type="entry name" value="NAD(P)-binding Rossmann-like Domain"/>
    <property type="match status" value="1"/>
</dbReference>